<feature type="compositionally biased region" description="Low complexity" evidence="5">
    <location>
        <begin position="362"/>
        <end position="372"/>
    </location>
</feature>
<sequence>MARRKLKKPQQDTSILLESSVPQSRKRIKSSYASPALLLLIIFTVGAFIMGWFCVQQQQSLDQLSESFTTMQKQLTNLQQVMEMTDVQTDTGFDVEERIFALEEAQKQAQEKAKVALATSENLKNTDLYSDLWALNEEMESHWAEIQQVSLSITTLQAMFKNQSEEFEAVKERVVATLSSSSELAENVAGLTSVVASACSRVDEQVASVEALNAQLGGQSSELNELRELLYLHNVALYTNNQEMTAIKELLETKQAMRAQALEEMLSSVQVTLDEQFFTSQNLHSSVMAQLQTFHTQLANGPSRLMKLKSDEEDPVVAAAGEFISTSAQDAREPHIRKSLSDCSPTSSTATTKSLRHERLSRLSSSGSSDASNNTATNHAESYFLRRENRLSARKKAEEETANSDYKKMYEKALATNQRLKSRLETSKQELVMIQDQLQRAQRGRPGDCSSNMLEIEKKESWSLKKRITDMEEQLKVKAELKMENQRLKDENGALIRVITKLSK</sequence>
<evidence type="ECO:0000256" key="6">
    <source>
        <dbReference type="SAM" id="Phobius"/>
    </source>
</evidence>
<reference evidence="8" key="1">
    <citation type="submission" date="2022-08" db="EMBL/GenBank/DDBJ databases">
        <title>Genome sequencing of akame (Lates japonicus).</title>
        <authorList>
            <person name="Hashiguchi Y."/>
            <person name="Takahashi H."/>
        </authorList>
    </citation>
    <scope>NUCLEOTIDE SEQUENCE</scope>
    <source>
        <strain evidence="8">Kochi</strain>
    </source>
</reference>
<name>A0AAD3RCJ8_LATJO</name>
<keyword evidence="3" id="KW-0040">ANK repeat</keyword>
<dbReference type="InterPro" id="IPR031775">
    <property type="entry name" value="PRKG1_interact"/>
</dbReference>
<keyword evidence="4" id="KW-0175">Coiled coil</keyword>
<feature type="compositionally biased region" description="Polar residues" evidence="5">
    <location>
        <begin position="341"/>
        <end position="353"/>
    </location>
</feature>
<feature type="coiled-coil region" evidence="4">
    <location>
        <begin position="471"/>
        <end position="498"/>
    </location>
</feature>
<evidence type="ECO:0000313" key="8">
    <source>
        <dbReference type="EMBL" id="GLD63000.1"/>
    </source>
</evidence>
<keyword evidence="1" id="KW-0217">Developmental protein</keyword>
<keyword evidence="6" id="KW-1133">Transmembrane helix</keyword>
<organism evidence="8 9">
    <name type="scientific">Lates japonicus</name>
    <name type="common">Japanese lates</name>
    <dbReference type="NCBI Taxonomy" id="270547"/>
    <lineage>
        <taxon>Eukaryota</taxon>
        <taxon>Metazoa</taxon>
        <taxon>Chordata</taxon>
        <taxon>Craniata</taxon>
        <taxon>Vertebrata</taxon>
        <taxon>Euteleostomi</taxon>
        <taxon>Actinopterygii</taxon>
        <taxon>Neopterygii</taxon>
        <taxon>Teleostei</taxon>
        <taxon>Neoteleostei</taxon>
        <taxon>Acanthomorphata</taxon>
        <taxon>Carangaria</taxon>
        <taxon>Carangaria incertae sedis</taxon>
        <taxon>Centropomidae</taxon>
        <taxon>Lates</taxon>
    </lineage>
</organism>
<evidence type="ECO:0000256" key="3">
    <source>
        <dbReference type="ARBA" id="ARBA00023043"/>
    </source>
</evidence>
<feature type="domain" description="cGMP-dependent protein kinase interacting" evidence="7">
    <location>
        <begin position="405"/>
        <end position="504"/>
    </location>
</feature>
<keyword evidence="6" id="KW-0472">Membrane</keyword>
<evidence type="ECO:0000256" key="4">
    <source>
        <dbReference type="SAM" id="Coils"/>
    </source>
</evidence>
<dbReference type="Pfam" id="PF15898">
    <property type="entry name" value="PRKG1_interact"/>
    <property type="match status" value="1"/>
</dbReference>
<feature type="region of interest" description="Disordered" evidence="5">
    <location>
        <begin position="328"/>
        <end position="403"/>
    </location>
</feature>
<evidence type="ECO:0000256" key="5">
    <source>
        <dbReference type="SAM" id="MobiDB-lite"/>
    </source>
</evidence>
<evidence type="ECO:0000256" key="1">
    <source>
        <dbReference type="ARBA" id="ARBA00022473"/>
    </source>
</evidence>
<evidence type="ECO:0000259" key="7">
    <source>
        <dbReference type="Pfam" id="PF15898"/>
    </source>
</evidence>
<proteinExistence type="predicted"/>
<evidence type="ECO:0000256" key="2">
    <source>
        <dbReference type="ARBA" id="ARBA00022737"/>
    </source>
</evidence>
<protein>
    <submittedName>
        <fullName evidence="8">Neurofilament light polypeptide-like protein</fullName>
    </submittedName>
</protein>
<dbReference type="GO" id="GO:0019208">
    <property type="term" value="F:phosphatase regulator activity"/>
    <property type="evidence" value="ECO:0007669"/>
    <property type="project" value="TreeGrafter"/>
</dbReference>
<dbReference type="PANTHER" id="PTHR24179">
    <property type="entry name" value="PROTEIN PHOSPHATASE 1 REGULATORY SUBUNIT 12"/>
    <property type="match status" value="1"/>
</dbReference>
<keyword evidence="6" id="KW-0812">Transmembrane</keyword>
<gene>
    <name evidence="8" type="ORF">AKAME5_001465500</name>
</gene>
<accession>A0AAD3RCJ8</accession>
<feature type="compositionally biased region" description="Basic and acidic residues" evidence="5">
    <location>
        <begin position="330"/>
        <end position="340"/>
    </location>
</feature>
<keyword evidence="9" id="KW-1185">Reference proteome</keyword>
<keyword evidence="2" id="KW-0677">Repeat</keyword>
<feature type="compositionally biased region" description="Basic and acidic residues" evidence="5">
    <location>
        <begin position="384"/>
        <end position="403"/>
    </location>
</feature>
<dbReference type="GO" id="GO:0005737">
    <property type="term" value="C:cytoplasm"/>
    <property type="evidence" value="ECO:0007669"/>
    <property type="project" value="TreeGrafter"/>
</dbReference>
<evidence type="ECO:0000313" key="9">
    <source>
        <dbReference type="Proteomes" id="UP001279410"/>
    </source>
</evidence>
<feature type="transmembrane region" description="Helical" evidence="6">
    <location>
        <begin position="32"/>
        <end position="53"/>
    </location>
</feature>
<dbReference type="GO" id="GO:0004857">
    <property type="term" value="F:enzyme inhibitor activity"/>
    <property type="evidence" value="ECO:0007669"/>
    <property type="project" value="TreeGrafter"/>
</dbReference>
<dbReference type="AlphaFoldDB" id="A0AAD3RCJ8"/>
<dbReference type="PANTHER" id="PTHR24179:SF21">
    <property type="entry name" value="MYOSIN BINDING SUBUNIT, ISOFORM O"/>
    <property type="match status" value="1"/>
</dbReference>
<comment type="caution">
    <text evidence="8">The sequence shown here is derived from an EMBL/GenBank/DDBJ whole genome shotgun (WGS) entry which is preliminary data.</text>
</comment>
<dbReference type="InterPro" id="IPR051226">
    <property type="entry name" value="PP1_Regulatory_Subunit"/>
</dbReference>
<dbReference type="EMBL" id="BRZM01000057">
    <property type="protein sequence ID" value="GLD63000.1"/>
    <property type="molecule type" value="Genomic_DNA"/>
</dbReference>
<dbReference type="Proteomes" id="UP001279410">
    <property type="component" value="Unassembled WGS sequence"/>
</dbReference>
<dbReference type="GO" id="GO:0019901">
    <property type="term" value="F:protein kinase binding"/>
    <property type="evidence" value="ECO:0007669"/>
    <property type="project" value="InterPro"/>
</dbReference>
<feature type="coiled-coil region" evidence="4">
    <location>
        <begin position="410"/>
        <end position="444"/>
    </location>
</feature>
<dbReference type="Gene3D" id="6.10.250.1820">
    <property type="match status" value="1"/>
</dbReference>